<dbReference type="Pfam" id="PF00078">
    <property type="entry name" value="RVT_1"/>
    <property type="match status" value="1"/>
</dbReference>
<feature type="domain" description="Reverse transcriptase zinc-binding" evidence="2">
    <location>
        <begin position="582"/>
        <end position="659"/>
    </location>
</feature>
<evidence type="ECO:0000313" key="4">
    <source>
        <dbReference type="Proteomes" id="UP001633002"/>
    </source>
</evidence>
<dbReference type="PANTHER" id="PTHR33116:SF78">
    <property type="entry name" value="OS12G0587133 PROTEIN"/>
    <property type="match status" value="1"/>
</dbReference>
<dbReference type="InterPro" id="IPR026960">
    <property type="entry name" value="RVT-Znf"/>
</dbReference>
<gene>
    <name evidence="3" type="ORF">R1sor_011739</name>
</gene>
<dbReference type="AlphaFoldDB" id="A0ABD3I1R0"/>
<feature type="domain" description="Reverse transcriptase" evidence="1">
    <location>
        <begin position="34"/>
        <end position="178"/>
    </location>
</feature>
<dbReference type="Pfam" id="PF13966">
    <property type="entry name" value="zf-RVT"/>
    <property type="match status" value="1"/>
</dbReference>
<reference evidence="3 4" key="1">
    <citation type="submission" date="2024-09" db="EMBL/GenBank/DDBJ databases">
        <title>Chromosome-scale assembly of Riccia sorocarpa.</title>
        <authorList>
            <person name="Paukszto L."/>
        </authorList>
    </citation>
    <scope>NUCLEOTIDE SEQUENCE [LARGE SCALE GENOMIC DNA]</scope>
    <source>
        <strain evidence="3">LP-2024</strain>
        <tissue evidence="3">Aerial parts of the thallus</tissue>
    </source>
</reference>
<dbReference type="InterPro" id="IPR000477">
    <property type="entry name" value="RT_dom"/>
</dbReference>
<dbReference type="PANTHER" id="PTHR33116">
    <property type="entry name" value="REVERSE TRANSCRIPTASE ZINC-BINDING DOMAIN-CONTAINING PROTEIN-RELATED-RELATED"/>
    <property type="match status" value="1"/>
</dbReference>
<accession>A0ABD3I1R0</accession>
<protein>
    <recommendedName>
        <fullName evidence="5">Reverse transcriptase domain-containing protein</fullName>
    </recommendedName>
</protein>
<evidence type="ECO:0000259" key="1">
    <source>
        <dbReference type="Pfam" id="PF00078"/>
    </source>
</evidence>
<dbReference type="Proteomes" id="UP001633002">
    <property type="component" value="Unassembled WGS sequence"/>
</dbReference>
<sequence>MRSYLTASYTRQSYFAAKQSSKRNRRKKTVYCLKDFDTLRWDFLYEAMAKMDFGDEFILLVSTLNRNAASSVRINGSCSNTFQHNSRSVRQGCPLSPLLFTIAIQVFTDAINTMVQENQIKGVELHTTRLHYCQGFFADDAHLLLQADRQNLLNAKTLLHSFGTASGLKVQWGKSKARWISEDNPKPPWTQDLDWIWGTDNDVDKFVGFQFTDTLNPDAIFEAARRRVIEKINSPTNCSTTIHGRVTIANQIVYGIIWFILPLWAANKSMIRSIETIILRFVWGGNESTKRRHRVAESILHQKKKDGGLGLMSLQAHAQAFTAKLVRWAYIPGTHPLKEWLQANFNSIANLRWGSSHFTWISTPSKGVWPALSPLLLHICRMWQNTVKFLAPLQHLPLEPWKRLSLWGPKTTGVRNQARQAKTGPTQRLKQAGVEEIGQITADGRSALPLQQVALTTLQLNPHTHRAYARIIDSTPMHAASYRCNSQFAVTRMDDPRWCVWLTDNAPADWSRAPVATCWSSQKKAPDRFLFKWQDKETLLANLQWRDQTGFLAASNASIRSLVSSNTTKVELRLQKWVAAHHFNANTDSTWTKLWRKDKPIKHVILQWYILFQGIPTNTWRHPQTPRDQEPTWCVSCNSNAAEDIEHLFWKCQWVAGFWRWAVETMHIAFPETRRWDPRFKHAVLGADPPQYCKPASRWWERWRMTILWIIWTLRNEKIFRNVNLSMEKAKALAWHKLVSQTKKH</sequence>
<dbReference type="EMBL" id="JBJQOH010000002">
    <property type="protein sequence ID" value="KAL3697663.1"/>
    <property type="molecule type" value="Genomic_DNA"/>
</dbReference>
<evidence type="ECO:0008006" key="5">
    <source>
        <dbReference type="Google" id="ProtNLM"/>
    </source>
</evidence>
<proteinExistence type="predicted"/>
<name>A0ABD3I1R0_9MARC</name>
<evidence type="ECO:0000259" key="2">
    <source>
        <dbReference type="Pfam" id="PF13966"/>
    </source>
</evidence>
<evidence type="ECO:0000313" key="3">
    <source>
        <dbReference type="EMBL" id="KAL3697663.1"/>
    </source>
</evidence>
<keyword evidence="4" id="KW-1185">Reference proteome</keyword>
<organism evidence="3 4">
    <name type="scientific">Riccia sorocarpa</name>
    <dbReference type="NCBI Taxonomy" id="122646"/>
    <lineage>
        <taxon>Eukaryota</taxon>
        <taxon>Viridiplantae</taxon>
        <taxon>Streptophyta</taxon>
        <taxon>Embryophyta</taxon>
        <taxon>Marchantiophyta</taxon>
        <taxon>Marchantiopsida</taxon>
        <taxon>Marchantiidae</taxon>
        <taxon>Marchantiales</taxon>
        <taxon>Ricciaceae</taxon>
        <taxon>Riccia</taxon>
    </lineage>
</organism>
<comment type="caution">
    <text evidence="3">The sequence shown here is derived from an EMBL/GenBank/DDBJ whole genome shotgun (WGS) entry which is preliminary data.</text>
</comment>